<dbReference type="OrthoDB" id="10036029at2759"/>
<evidence type="ECO:0000313" key="6">
    <source>
        <dbReference type="Proteomes" id="UP000663891"/>
    </source>
</evidence>
<sequence length="2532" mass="293625">MASLQNNELNNHLQSDDDDADVIHIIDIRNGTFPEHISGRIESNDTIEFKVNSDDDYDIFQVYKDNTDYYRIDNGIELFNINNNTSEKKRRIVLSFSFHCTTMELYFCIIPSLQHETYFKSRQCPKENCEKNYLVIYRNEMKFSFNDNKESQKIILHKNDTIELEWISKRGNSYRIEENKYCPISGGLYKIEQPSDIITNHAVSQGKFQKTFNEYGTSFLFRLTETNQIHDIMVCIIKDKYQIKHIEITDINIQPNIISIEQNDSIIFEWNTKEKQTLIQIDPYLIDKNTQQSIELKTIGEHFFWPYEPSYRGYMIHKFNQTGIFCFKTANNQIGTIIVEPKKNIYSFPIFGDQLILKMNTNDFVQFEWKMTDSQEEPVLITVDANTSIVPDVAGGLTGIFDCSMHKCVKVEPFFRSYFHTCETFLLHIPQHGLYSFAYCDNRDDVVLSVIVENSINNHHITYSEQNMFEPNTIIVNRNDQVWFDSISANFYRTDEYGNHLDVDKPIFQPQLNSMNYFMQQFKQIGIYYFSTDIMNNNYREKFSSSSSPLAIIVLPEIHFHYKFIRLGDFDFQAIITNINDFVIWQFEQIIRFGVIQLRSNETLQDLASCHDRAVSGRNRQCLAVECIMPGIFYFANPEFERVTGSEQDRLISTIIIDPPFSEACFLITHQQFIPNVLHIAQNESISWVLLNNDQYHRIYVESNENDKPNLNENNRIDRSIEQYVPDIHYLYTFNQCGQYTIRSDRFNNTATVIVYSDDVIRNDKKRVQQPQIIEEIDTLSQFKTRVHLKHPTQDGIIYYTLDGTLPTRHHDNVHIYNTNEDICFDQSGFHILRAYATENEKISSSVITSSIYYNDIELGQLISSFEHRVYFDYYFSPTFVMENDELEIVNESLSAWSSTKINLSASIQYPNKLYGKIQVAPISSADLVDHFELYVDDIAQSVNLSPTDVIFSAEGFAGGEQYEIYILAYPKSNIINAIPIPSNKRAFEIKREIHGAPLISLAVSNEQTTIFLMWAHIGDHVSEYIVYVDDIARTTIYEKDFNDFFGIQFHGAQQRKRYLLHVEAKLKNSNDIRKSNILDVNPPLEMPLKEQLIDRYFAYITVNAEIPPPDMRLEIIHLDHFPHPRPEPQRKIETLSITPSLQDAIPTISFQQNSNGITLFWSKSSERISDIVHNYRIIVDGEQYGESISPSDEPNFQLNLSPGKHECYLSVIPKDDEQEIWKSNILQFDIPSIDDQELEQKPLQDSSNIDDHGVSDEKDDLTTLNVPLSQPILKVTQIGIQMVNLSWTLNDSVDPSWIKAYRIIVNTKPTEILPPNQHEYKLENLEPDTTNKVQISVTSRSDFADEKISEPVHIICPPRPQSPTIQSIDSNQPFSIRIKWKINKNNSDKITSFKLFLDGKLHDEIDTDGQHSFKYEYTQLQINQTYSIFIKACIKQNIFDGSIYQCDIESNASNELILQCITPSKIAPLRIERMRPDGIDIVWDTPTEDQDMNIIGYQILKNGQPIGKPIPVDQRRASIHDLVVGNRYSLQVVSIRQHSDSFLEYNPENHDSYLLGPKLDIEFTDLIQIPSKLWIENISGHSAVVCWSQVDDLSNENTIPDSFKLHIWNSREQTRHQTTVISISKDKTSQQLKDLQASTIYEVQLEAYKRRYQQITNESYIVSTISDILTFETGAPPNAPSNLHIISSTNTAVRLDFDPFIEHSAEIIALRVHCESFHSGKNSRDIIFDLTPDSIEFLLSNLIERTEYNVTVYAITDEYLNEIGCHDISQLPKKLKLSSWLISQSLQFTTSGCEPASQLHICSATFESIQLEWILPKAYGSTKYLSQILRWKLERGSEEHSMELDCNTTNAIIPGILQQGLYRISLDSLFSMKINLEDDEMNRKEICLTISEITLVRYRIPDLSERPEIYLTGYTTSTIDLTWNKPNMFSIIDHPERLNEQIKIHRKLLGYRVEINGRKYNTLDENQYQCTLTECHAGEEYKVRLVAQTSVQNEYLNDMFLHDDEPNETPSKKLRVRMLTDQDLLRSFQANFEFHHHVTRDNIIEQRNEIKPLGKINIHWIVSNIENISYFILQWHSSKDSYIQQKLFKSNETSFTIDVCDEKEFYIIEIIIVTNDDIKYQYEQLKMPIPGEPDAPKLWLLKTSDSNFVVEWSEPKSYGIPIIGFQLYIEGKKAGDMVEVNLRRAEIPSEINRAYEINICALTNNPQRTRSVMSQTLAVITTPAMQINNNITPAISIQIESINEEKLHVNWKTFVPMKEIRCYYIHYTCLNTGEIQTMKVSKRYRHATIRNLNSGFTYEIMVLAVDKNGRILYSSEKSTIHMNVSPNAPIVAIRYERTNDHVTLEWRPAPNCDELTIVSYKIYVNNRLIAILSNDQLTYTLTNGSACEEYTVYIQAISDDKNIPSPMSRGVKFLWPGIKPGLFRRLDDGQTGIVVVAWEQPRLEDETDKLIGFKLFSENMSTHVVRSHGEYNAETYRAVIYNLSNAKYLLWLEIQSELYSVRARPITITSGRFRSRSSFAPAKCFLKKQKR</sequence>
<dbReference type="EMBL" id="CAJNON010000175">
    <property type="protein sequence ID" value="CAF1069309.1"/>
    <property type="molecule type" value="Genomic_DNA"/>
</dbReference>
<dbReference type="InterPro" id="IPR013783">
    <property type="entry name" value="Ig-like_fold"/>
</dbReference>
<feature type="domain" description="Fibronectin type-III" evidence="3">
    <location>
        <begin position="2329"/>
        <end position="2422"/>
    </location>
</feature>
<dbReference type="Pfam" id="PF00041">
    <property type="entry name" value="fn3"/>
    <property type="match status" value="1"/>
</dbReference>
<dbReference type="InterPro" id="IPR050991">
    <property type="entry name" value="ECM_Regulatory_Proteins"/>
</dbReference>
<keyword evidence="1" id="KW-0677">Repeat</keyword>
<evidence type="ECO:0000313" key="4">
    <source>
        <dbReference type="EMBL" id="CAF1069309.1"/>
    </source>
</evidence>
<gene>
    <name evidence="5" type="ORF">OKA104_LOCUS24892</name>
    <name evidence="4" type="ORF">VCS650_LOCUS18390</name>
</gene>
<dbReference type="CDD" id="cd00063">
    <property type="entry name" value="FN3"/>
    <property type="match status" value="6"/>
</dbReference>
<dbReference type="Gene3D" id="2.60.40.10">
    <property type="entry name" value="Immunoglobulins"/>
    <property type="match status" value="5"/>
</dbReference>
<reference evidence="4" key="1">
    <citation type="submission" date="2021-02" db="EMBL/GenBank/DDBJ databases">
        <authorList>
            <person name="Nowell W R."/>
        </authorList>
    </citation>
    <scope>NUCLEOTIDE SEQUENCE</scope>
</reference>
<dbReference type="Pfam" id="PF13290">
    <property type="entry name" value="CHB_HEX_C_1"/>
    <property type="match status" value="1"/>
</dbReference>
<dbReference type="InterPro" id="IPR059177">
    <property type="entry name" value="GH29D-like_dom"/>
</dbReference>
<dbReference type="InterPro" id="IPR003961">
    <property type="entry name" value="FN3_dom"/>
</dbReference>
<evidence type="ECO:0000256" key="2">
    <source>
        <dbReference type="SAM" id="MobiDB-lite"/>
    </source>
</evidence>
<organism evidence="4 6">
    <name type="scientific">Adineta steineri</name>
    <dbReference type="NCBI Taxonomy" id="433720"/>
    <lineage>
        <taxon>Eukaryota</taxon>
        <taxon>Metazoa</taxon>
        <taxon>Spiralia</taxon>
        <taxon>Gnathifera</taxon>
        <taxon>Rotifera</taxon>
        <taxon>Eurotatoria</taxon>
        <taxon>Bdelloidea</taxon>
        <taxon>Adinetida</taxon>
        <taxon>Adinetidae</taxon>
        <taxon>Adineta</taxon>
    </lineage>
</organism>
<name>A0A814LR99_9BILA</name>
<feature type="domain" description="Fibronectin type-III" evidence="3">
    <location>
        <begin position="2234"/>
        <end position="2328"/>
    </location>
</feature>
<dbReference type="SUPFAM" id="SSF49265">
    <property type="entry name" value="Fibronectin type III"/>
    <property type="match status" value="6"/>
</dbReference>
<dbReference type="PANTHER" id="PTHR46708">
    <property type="entry name" value="TENASCIN"/>
    <property type="match status" value="1"/>
</dbReference>
<dbReference type="Proteomes" id="UP000663881">
    <property type="component" value="Unassembled WGS sequence"/>
</dbReference>
<protein>
    <recommendedName>
        <fullName evidence="3">Fibronectin type-III domain-containing protein</fullName>
    </recommendedName>
</protein>
<evidence type="ECO:0000313" key="5">
    <source>
        <dbReference type="EMBL" id="CAF3914197.1"/>
    </source>
</evidence>
<feature type="domain" description="Fibronectin type-III" evidence="3">
    <location>
        <begin position="1268"/>
        <end position="1360"/>
    </location>
</feature>
<proteinExistence type="predicted"/>
<evidence type="ECO:0000256" key="1">
    <source>
        <dbReference type="ARBA" id="ARBA00022737"/>
    </source>
</evidence>
<feature type="region of interest" description="Disordered" evidence="2">
    <location>
        <begin position="1240"/>
        <end position="1259"/>
    </location>
</feature>
<dbReference type="SMART" id="SM00060">
    <property type="entry name" value="FN3"/>
    <property type="match status" value="9"/>
</dbReference>
<feature type="domain" description="Fibronectin type-III" evidence="3">
    <location>
        <begin position="1680"/>
        <end position="1779"/>
    </location>
</feature>
<accession>A0A814LR99</accession>
<dbReference type="Proteomes" id="UP000663891">
    <property type="component" value="Unassembled WGS sequence"/>
</dbReference>
<comment type="caution">
    <text evidence="4">The sequence shown here is derived from an EMBL/GenBank/DDBJ whole genome shotgun (WGS) entry which is preliminary data.</text>
</comment>
<dbReference type="InterPro" id="IPR036116">
    <property type="entry name" value="FN3_sf"/>
</dbReference>
<dbReference type="PANTHER" id="PTHR46708:SF2">
    <property type="entry name" value="FIBRONECTIN TYPE-III DOMAIN-CONTAINING PROTEIN"/>
    <property type="match status" value="1"/>
</dbReference>
<dbReference type="PROSITE" id="PS50853">
    <property type="entry name" value="FN3"/>
    <property type="match status" value="5"/>
</dbReference>
<evidence type="ECO:0000259" key="3">
    <source>
        <dbReference type="PROSITE" id="PS50853"/>
    </source>
</evidence>
<dbReference type="EMBL" id="CAJOAY010002038">
    <property type="protein sequence ID" value="CAF3914197.1"/>
    <property type="molecule type" value="Genomic_DNA"/>
</dbReference>
<feature type="domain" description="Fibronectin type-III" evidence="3">
    <location>
        <begin position="1570"/>
        <end position="1677"/>
    </location>
</feature>